<dbReference type="InterPro" id="IPR036388">
    <property type="entry name" value="WH-like_DNA-bd_sf"/>
</dbReference>
<proteinExistence type="inferred from homology"/>
<keyword evidence="3 5" id="KW-0238">DNA-binding</keyword>
<dbReference type="AlphaFoldDB" id="A0A8J3LDV8"/>
<feature type="domain" description="OmpR/PhoB-type" evidence="6">
    <location>
        <begin position="1"/>
        <end position="97"/>
    </location>
</feature>
<name>A0A8J3LDV8_9ACTN</name>
<dbReference type="Pfam" id="PF00486">
    <property type="entry name" value="Trans_reg_C"/>
    <property type="match status" value="1"/>
</dbReference>
<comment type="caution">
    <text evidence="7">The sequence shown here is derived from an EMBL/GenBank/DDBJ whole genome shotgun (WGS) entry which is preliminary data.</text>
</comment>
<dbReference type="PANTHER" id="PTHR35807:SF1">
    <property type="entry name" value="TRANSCRIPTIONAL REGULATOR REDD"/>
    <property type="match status" value="1"/>
</dbReference>
<protein>
    <recommendedName>
        <fullName evidence="6">OmpR/PhoB-type domain-containing protein</fullName>
    </recommendedName>
</protein>
<dbReference type="SMART" id="SM00862">
    <property type="entry name" value="Trans_reg_C"/>
    <property type="match status" value="1"/>
</dbReference>
<dbReference type="InterPro" id="IPR001867">
    <property type="entry name" value="OmpR/PhoB-type_DNA-bd"/>
</dbReference>
<dbReference type="PANTHER" id="PTHR35807">
    <property type="entry name" value="TRANSCRIPTIONAL REGULATOR REDD-RELATED"/>
    <property type="match status" value="1"/>
</dbReference>
<dbReference type="InterPro" id="IPR016032">
    <property type="entry name" value="Sig_transdc_resp-reg_C-effctor"/>
</dbReference>
<dbReference type="CDD" id="cd15831">
    <property type="entry name" value="BTAD"/>
    <property type="match status" value="1"/>
</dbReference>
<comment type="similarity">
    <text evidence="1">Belongs to the AfsR/DnrI/RedD regulatory family.</text>
</comment>
<dbReference type="PROSITE" id="PS51755">
    <property type="entry name" value="OMPR_PHOB"/>
    <property type="match status" value="1"/>
</dbReference>
<dbReference type="SUPFAM" id="SSF46894">
    <property type="entry name" value="C-terminal effector domain of the bipartite response regulators"/>
    <property type="match status" value="1"/>
</dbReference>
<dbReference type="SMART" id="SM00028">
    <property type="entry name" value="TPR"/>
    <property type="match status" value="3"/>
</dbReference>
<dbReference type="InterPro" id="IPR005158">
    <property type="entry name" value="BTAD"/>
</dbReference>
<evidence type="ECO:0000256" key="2">
    <source>
        <dbReference type="ARBA" id="ARBA00023015"/>
    </source>
</evidence>
<dbReference type="GO" id="GO:0000160">
    <property type="term" value="P:phosphorelay signal transduction system"/>
    <property type="evidence" value="ECO:0007669"/>
    <property type="project" value="InterPro"/>
</dbReference>
<dbReference type="Gene3D" id="1.25.40.10">
    <property type="entry name" value="Tetratricopeptide repeat domain"/>
    <property type="match status" value="3"/>
</dbReference>
<keyword evidence="4" id="KW-0804">Transcription</keyword>
<dbReference type="InterPro" id="IPR051677">
    <property type="entry name" value="AfsR-DnrI-RedD_regulator"/>
</dbReference>
<keyword evidence="2" id="KW-0805">Transcription regulation</keyword>
<dbReference type="GO" id="GO:0003677">
    <property type="term" value="F:DNA binding"/>
    <property type="evidence" value="ECO:0007669"/>
    <property type="project" value="UniProtKB-UniRule"/>
</dbReference>
<dbReference type="Gene3D" id="1.10.10.10">
    <property type="entry name" value="Winged helix-like DNA-binding domain superfamily/Winged helix DNA-binding domain"/>
    <property type="match status" value="1"/>
</dbReference>
<keyword evidence="8" id="KW-1185">Reference proteome</keyword>
<dbReference type="InterPro" id="IPR019734">
    <property type="entry name" value="TPR_rpt"/>
</dbReference>
<dbReference type="SMART" id="SM01043">
    <property type="entry name" value="BTAD"/>
    <property type="match status" value="1"/>
</dbReference>
<evidence type="ECO:0000256" key="3">
    <source>
        <dbReference type="ARBA" id="ARBA00023125"/>
    </source>
</evidence>
<gene>
    <name evidence="7" type="ORF">Cme02nite_20360</name>
</gene>
<dbReference type="Pfam" id="PF13424">
    <property type="entry name" value="TPR_12"/>
    <property type="match status" value="1"/>
</dbReference>
<dbReference type="SUPFAM" id="SSF48452">
    <property type="entry name" value="TPR-like"/>
    <property type="match status" value="3"/>
</dbReference>
<evidence type="ECO:0000256" key="5">
    <source>
        <dbReference type="PROSITE-ProRule" id="PRU01091"/>
    </source>
</evidence>
<feature type="DNA-binding region" description="OmpR/PhoB-type" evidence="5">
    <location>
        <begin position="1"/>
        <end position="97"/>
    </location>
</feature>
<reference evidence="7" key="1">
    <citation type="submission" date="2021-01" db="EMBL/GenBank/DDBJ databases">
        <title>Whole genome shotgun sequence of Catellatospora methionotrophica NBRC 14553.</title>
        <authorList>
            <person name="Komaki H."/>
            <person name="Tamura T."/>
        </authorList>
    </citation>
    <scope>NUCLEOTIDE SEQUENCE</scope>
    <source>
        <strain evidence="7">NBRC 14553</strain>
    </source>
</reference>
<evidence type="ECO:0000313" key="8">
    <source>
        <dbReference type="Proteomes" id="UP000660339"/>
    </source>
</evidence>
<dbReference type="GO" id="GO:0006355">
    <property type="term" value="P:regulation of DNA-templated transcription"/>
    <property type="evidence" value="ECO:0007669"/>
    <property type="project" value="InterPro"/>
</dbReference>
<dbReference type="EMBL" id="BONJ01000007">
    <property type="protein sequence ID" value="GIG13704.1"/>
    <property type="molecule type" value="Genomic_DNA"/>
</dbReference>
<accession>A0A8J3LDV8</accession>
<dbReference type="Pfam" id="PF03704">
    <property type="entry name" value="BTAD"/>
    <property type="match status" value="1"/>
</dbReference>
<dbReference type="Proteomes" id="UP000660339">
    <property type="component" value="Unassembled WGS sequence"/>
</dbReference>
<organism evidence="7 8">
    <name type="scientific">Catellatospora methionotrophica</name>
    <dbReference type="NCBI Taxonomy" id="121620"/>
    <lineage>
        <taxon>Bacteria</taxon>
        <taxon>Bacillati</taxon>
        <taxon>Actinomycetota</taxon>
        <taxon>Actinomycetes</taxon>
        <taxon>Micromonosporales</taxon>
        <taxon>Micromonosporaceae</taxon>
        <taxon>Catellatospora</taxon>
    </lineage>
</organism>
<evidence type="ECO:0000256" key="1">
    <source>
        <dbReference type="ARBA" id="ARBA00005820"/>
    </source>
</evidence>
<evidence type="ECO:0000259" key="6">
    <source>
        <dbReference type="PROSITE" id="PS51755"/>
    </source>
</evidence>
<evidence type="ECO:0000256" key="4">
    <source>
        <dbReference type="ARBA" id="ARBA00023163"/>
    </source>
</evidence>
<evidence type="ECO:0000313" key="7">
    <source>
        <dbReference type="EMBL" id="GIG13704.1"/>
    </source>
</evidence>
<sequence>MGGDVSDRLKVRILGSFELTLGGADAPVGGVKPRQLLATLALNHGRTVSVDQLIEVLWGQDPPRSALANVQTYVSALRTRLGEDRLRRQAPGYRLELDSAELDVLRFEELAREGDPDSLDAALGLWRGEPVENLPASPLWRAEIDRLVERRRGVRQTRARLRIEAGQPAAAVDELRRLVAEEPLREEAWSLLVTALRDAGHRAEALSAYATARRTLTEELGVEPGEPLRRLHRTLLVEQEGPALPGTRLDGAAALVLRGLARLGITATPGWVPAALLDRPDATEVLDALDRARLLRPSGTDDLNQPRYGLPVLVGLLAPDLPGEAIGAALTRVLGGYLALAERAAAGLPPQVFGPGVTVAARWPVPGAAELARDPVRWFAAEREALLGAVEAAAANGLSDLAWELAHAMVAWCDMGGHTAEWEQTHRVALAACRAQGNLLGEAVTLRGLGQLHLYRDHYEEASEAFSRARLLFARLGNLCGQAAALAGLGTGHRIRGEHDEALDCYRQALEAYRLLGHRHGEAYARGALGMVWLAKGDLAEAYRDFTAGLAIAELIGDAHRAALLTRQLGLVRLRSGEPAHARADLIAALDRFAVLGDAHCEAYCLTDLAALEAPEVAVQRLTQALEIFERIGDRRAQAQTARRLGELHRGDERFGLSDAYLAEARRLQSTVEMSRLTPS</sequence>
<dbReference type="InterPro" id="IPR011990">
    <property type="entry name" value="TPR-like_helical_dom_sf"/>
</dbReference>